<protein>
    <submittedName>
        <fullName evidence="1">CLUMA_CG018761, isoform A</fullName>
    </submittedName>
</protein>
<proteinExistence type="predicted"/>
<name>A0A1J1J1U6_9DIPT</name>
<gene>
    <name evidence="1" type="ORF">CLUMA_CG018761</name>
</gene>
<evidence type="ECO:0000313" key="1">
    <source>
        <dbReference type="EMBL" id="CRL05732.1"/>
    </source>
</evidence>
<dbReference type="EMBL" id="CVRI01000065">
    <property type="protein sequence ID" value="CRL05732.1"/>
    <property type="molecule type" value="Genomic_DNA"/>
</dbReference>
<accession>A0A1J1J1U6</accession>
<dbReference type="AlphaFoldDB" id="A0A1J1J1U6"/>
<sequence length="122" mass="13768">MQFFDQIKSNCSSKVIENFIVLFAKNCQNIIKPILIKAIRQAMSEQAGTQENFILSIFLRSSIGLCLQEAKKETTSCADELMRSCEVESIRSLAISHQIVVTASLTPITKSGFLRLFRMTQF</sequence>
<keyword evidence="2" id="KW-1185">Reference proteome</keyword>
<dbReference type="Proteomes" id="UP000183832">
    <property type="component" value="Unassembled WGS sequence"/>
</dbReference>
<evidence type="ECO:0000313" key="2">
    <source>
        <dbReference type="Proteomes" id="UP000183832"/>
    </source>
</evidence>
<reference evidence="1 2" key="1">
    <citation type="submission" date="2015-04" db="EMBL/GenBank/DDBJ databases">
        <authorList>
            <person name="Syromyatnikov M.Y."/>
            <person name="Popov V.N."/>
        </authorList>
    </citation>
    <scope>NUCLEOTIDE SEQUENCE [LARGE SCALE GENOMIC DNA]</scope>
</reference>
<organism evidence="1 2">
    <name type="scientific">Clunio marinus</name>
    <dbReference type="NCBI Taxonomy" id="568069"/>
    <lineage>
        <taxon>Eukaryota</taxon>
        <taxon>Metazoa</taxon>
        <taxon>Ecdysozoa</taxon>
        <taxon>Arthropoda</taxon>
        <taxon>Hexapoda</taxon>
        <taxon>Insecta</taxon>
        <taxon>Pterygota</taxon>
        <taxon>Neoptera</taxon>
        <taxon>Endopterygota</taxon>
        <taxon>Diptera</taxon>
        <taxon>Nematocera</taxon>
        <taxon>Chironomoidea</taxon>
        <taxon>Chironomidae</taxon>
        <taxon>Clunio</taxon>
    </lineage>
</organism>